<proteinExistence type="predicted"/>
<dbReference type="KEGG" id="dar:Daro_2236"/>
<dbReference type="HOGENOM" id="CLU_528616_0_0_4"/>
<dbReference type="AlphaFoldDB" id="Q47DV6"/>
<dbReference type="OrthoDB" id="8800696at2"/>
<evidence type="ECO:0000313" key="2">
    <source>
        <dbReference type="EMBL" id="AAZ46975.1"/>
    </source>
</evidence>
<organism evidence="2">
    <name type="scientific">Dechloromonas aromatica (strain RCB)</name>
    <dbReference type="NCBI Taxonomy" id="159087"/>
    <lineage>
        <taxon>Bacteria</taxon>
        <taxon>Pseudomonadati</taxon>
        <taxon>Pseudomonadota</taxon>
        <taxon>Betaproteobacteria</taxon>
        <taxon>Rhodocyclales</taxon>
        <taxon>Azonexaceae</taxon>
        <taxon>Dechloromonas</taxon>
    </lineage>
</organism>
<evidence type="ECO:0000259" key="1">
    <source>
        <dbReference type="Pfam" id="PF20066"/>
    </source>
</evidence>
<sequence length="554" mass="61745">MTATVVASVDANPPSEQFQAVSLWTFVHLKTPRFTSEAALDVVRHLMPTADEDPKHLAKRLRKSLLEHGIALKHVNSLDAAARLLGHADWHAANRAQPKTTLKLTPMADAAEELFEDWRQLAPRLCAWCDAWLRGKGGKVFEVRFGPGYVMVSIPTPKEGGPAGSMDELPLLMVNPVGDAEHWLQEAPAAFETLRRHLEESGQAVLDGVAVLQLCNRNSREALDRLPSIPQPVRPTDAGNSELVLLREDDELMPGSGYEIARGDELTCWAQLHLAMKDHKSEGITLDDGAWRIGGGRYVWQLSTIHPKDFVPGLVITMLSETDSEKLLRRYKLVQRVLSQNFKHHEVTKRLQYLSGPSDIYRVDLHKLLLALNDAGLTWEGFCQEVEVQQAMVPELPVGFAMTIIERLKPKDPNLFFALPSRAELARADDDSLLRTLLPRIDIVRYRIVRGVSDEVKQTVRDAIDEFGTSIRMQALTAAGQLTDPNDPLPYLVYAGDGEELRLKLESEGLVMYAGVMPHLFPTEGVVEKLPNMWSYAFGHSLFLDVDFAEGGAQ</sequence>
<dbReference type="Pfam" id="PF20066">
    <property type="entry name" value="Glyoxalase_8"/>
    <property type="match status" value="1"/>
</dbReference>
<dbReference type="InterPro" id="IPR045517">
    <property type="entry name" value="Glyoxalase_8"/>
</dbReference>
<reference evidence="2" key="1">
    <citation type="submission" date="2005-08" db="EMBL/GenBank/DDBJ databases">
        <title>Complete sequence of Dechloromonas aromatica RCB.</title>
        <authorList>
            <person name="Salinero K.K."/>
            <person name="Copeland A."/>
            <person name="Lucas S."/>
            <person name="Lapidus A."/>
            <person name="Barry K."/>
            <person name="Detter J.C."/>
            <person name="Glavina T."/>
            <person name="Hammon N."/>
            <person name="Israni S."/>
            <person name="Pitluck S."/>
            <person name="Di Bartolo G."/>
            <person name="Trong S."/>
            <person name="Schmutz J."/>
            <person name="Larimer F."/>
            <person name="Land M."/>
            <person name="Ivanova N."/>
            <person name="Richardson P."/>
        </authorList>
    </citation>
    <scope>NUCLEOTIDE SEQUENCE</scope>
    <source>
        <strain evidence="2">RCB</strain>
    </source>
</reference>
<dbReference type="eggNOG" id="ENOG5033RPD">
    <property type="taxonomic scope" value="Bacteria"/>
</dbReference>
<protein>
    <recommendedName>
        <fullName evidence="1">Glyoxalase-related protein domain-containing protein</fullName>
    </recommendedName>
</protein>
<name>Q47DV6_DECAR</name>
<dbReference type="EMBL" id="CP000089">
    <property type="protein sequence ID" value="AAZ46975.1"/>
    <property type="molecule type" value="Genomic_DNA"/>
</dbReference>
<feature type="domain" description="Glyoxalase-related protein" evidence="1">
    <location>
        <begin position="52"/>
        <end position="95"/>
    </location>
</feature>
<dbReference type="STRING" id="159087.Daro_2236"/>
<gene>
    <name evidence="2" type="ordered locus">Daro_2236</name>
</gene>
<accession>Q47DV6</accession>